<keyword evidence="3 9" id="KW-0547">Nucleotide-binding</keyword>
<dbReference type="GO" id="GO:0003924">
    <property type="term" value="F:GTPase activity"/>
    <property type="evidence" value="ECO:0007669"/>
    <property type="project" value="InterPro"/>
</dbReference>
<reference evidence="12" key="1">
    <citation type="journal article" date="2020" name="Fungal Divers.">
        <title>Resolving the Mortierellaceae phylogeny through synthesis of multi-gene phylogenetics and phylogenomics.</title>
        <authorList>
            <person name="Vandepol N."/>
            <person name="Liber J."/>
            <person name="Desiro A."/>
            <person name="Na H."/>
            <person name="Kennedy M."/>
            <person name="Barry K."/>
            <person name="Grigoriev I.V."/>
            <person name="Miller A.N."/>
            <person name="O'Donnell K."/>
            <person name="Stajich J.E."/>
            <person name="Bonito G."/>
        </authorList>
    </citation>
    <scope>NUCLEOTIDE SEQUENCE</scope>
    <source>
        <strain evidence="12">MES-2147</strain>
    </source>
</reference>
<dbReference type="InterPro" id="IPR011025">
    <property type="entry name" value="GproteinA_insert"/>
</dbReference>
<name>A0A9P6J6G2_9FUNG</name>
<dbReference type="Proteomes" id="UP000749646">
    <property type="component" value="Unassembled WGS sequence"/>
</dbReference>
<dbReference type="GO" id="GO:0005834">
    <property type="term" value="C:heterotrimeric G-protein complex"/>
    <property type="evidence" value="ECO:0007669"/>
    <property type="project" value="TreeGrafter"/>
</dbReference>
<evidence type="ECO:0000256" key="6">
    <source>
        <dbReference type="ARBA" id="ARBA00023139"/>
    </source>
</evidence>
<gene>
    <name evidence="12" type="primary">GPA1_4</name>
    <name evidence="12" type="ORF">BGZ65_009895</name>
</gene>
<sequence length="427" mass="47860">MEPTAGIGGASGAIPIGISSIGVGSSPGSLSINAAQPHSGSSSSNTSPVTLVSRAEQRKAKAVSDAIDKALRLDRERLQKERGAKLLILGPSETGKTTVLKQLKLMYGRKGLDVERQTYRRVVHLNTMKAMQALSYGLQRANIPLEHAENIAHLETVMRLEGTLKRYSVTSIGLANPAISRKITDAKAETDMFLEMVPAIKALWADNGIQQTFRTVTNLNLQDTAKYFLESVDRVADLNYIPTDDDILQARVRTLAVSEHVFNIDGVTYRIFDVGGQRSLRKYWAPYFDDVNAIIFMVALSAYDQPCEEDERLNRLEECMALFNSIANHKLFEVTSFLLFLNKIDIFQRKLEAGSLVMRYFPDYRGPNDYPSTTMYFQYRFLQQCKDTAKQVYTHFTHATDTNQMRVIVIAVNTIVQRLNLQNSGLM</sequence>
<dbReference type="PANTHER" id="PTHR10218:SF360">
    <property type="entry name" value="GUANINE NUCLEOTIDE-BINDING PROTEIN SUBUNIT ALPHA HOMOLOG"/>
    <property type="match status" value="1"/>
</dbReference>
<keyword evidence="7" id="KW-0807">Transducer</keyword>
<dbReference type="GO" id="GO:0046872">
    <property type="term" value="F:metal ion binding"/>
    <property type="evidence" value="ECO:0007669"/>
    <property type="project" value="UniProtKB-KW"/>
</dbReference>
<evidence type="ECO:0000256" key="4">
    <source>
        <dbReference type="ARBA" id="ARBA00022842"/>
    </source>
</evidence>
<dbReference type="CDD" id="cd00066">
    <property type="entry name" value="G-alpha"/>
    <property type="match status" value="1"/>
</dbReference>
<dbReference type="GO" id="GO:0001664">
    <property type="term" value="F:G protein-coupled receptor binding"/>
    <property type="evidence" value="ECO:0007669"/>
    <property type="project" value="TreeGrafter"/>
</dbReference>
<feature type="binding site" evidence="9">
    <location>
        <begin position="273"/>
        <end position="277"/>
    </location>
    <ligand>
        <name>GTP</name>
        <dbReference type="ChEBI" id="CHEBI:37565"/>
    </ligand>
</feature>
<evidence type="ECO:0000256" key="11">
    <source>
        <dbReference type="SAM" id="MobiDB-lite"/>
    </source>
</evidence>
<evidence type="ECO:0000256" key="1">
    <source>
        <dbReference type="ARBA" id="ARBA00022707"/>
    </source>
</evidence>
<dbReference type="GO" id="GO:0031683">
    <property type="term" value="F:G-protein beta/gamma-subunit complex binding"/>
    <property type="evidence" value="ECO:0007669"/>
    <property type="project" value="InterPro"/>
</dbReference>
<evidence type="ECO:0000256" key="3">
    <source>
        <dbReference type="ARBA" id="ARBA00022741"/>
    </source>
</evidence>
<dbReference type="InterPro" id="IPR027417">
    <property type="entry name" value="P-loop_NTPase"/>
</dbReference>
<feature type="binding site" evidence="10">
    <location>
        <position position="254"/>
    </location>
    <ligand>
        <name>Mg(2+)</name>
        <dbReference type="ChEBI" id="CHEBI:18420"/>
    </ligand>
</feature>
<dbReference type="InterPro" id="IPR001019">
    <property type="entry name" value="Gprotein_alpha_su"/>
</dbReference>
<keyword evidence="13" id="KW-1185">Reference proteome</keyword>
<evidence type="ECO:0000256" key="10">
    <source>
        <dbReference type="PIRSR" id="PIRSR601019-2"/>
    </source>
</evidence>
<dbReference type="GO" id="GO:0005737">
    <property type="term" value="C:cytoplasm"/>
    <property type="evidence" value="ECO:0007669"/>
    <property type="project" value="TreeGrafter"/>
</dbReference>
<evidence type="ECO:0000256" key="8">
    <source>
        <dbReference type="ARBA" id="ARBA00023288"/>
    </source>
</evidence>
<evidence type="ECO:0000313" key="13">
    <source>
        <dbReference type="Proteomes" id="UP000749646"/>
    </source>
</evidence>
<dbReference type="EMBL" id="JAAAHW010006395">
    <property type="protein sequence ID" value="KAF9961994.1"/>
    <property type="molecule type" value="Genomic_DNA"/>
</dbReference>
<keyword evidence="8" id="KW-0449">Lipoprotein</keyword>
<dbReference type="SUPFAM" id="SSF52540">
    <property type="entry name" value="P-loop containing nucleoside triphosphate hydrolases"/>
    <property type="match status" value="1"/>
</dbReference>
<feature type="binding site" evidence="9">
    <location>
        <begin position="248"/>
        <end position="254"/>
    </location>
    <ligand>
        <name>GTP</name>
        <dbReference type="ChEBI" id="CHEBI:37565"/>
    </ligand>
</feature>
<evidence type="ECO:0000256" key="9">
    <source>
        <dbReference type="PIRSR" id="PIRSR601019-1"/>
    </source>
</evidence>
<feature type="binding site" evidence="9">
    <location>
        <begin position="342"/>
        <end position="345"/>
    </location>
    <ligand>
        <name>GTP</name>
        <dbReference type="ChEBI" id="CHEBI:37565"/>
    </ligand>
</feature>
<feature type="binding site" evidence="9">
    <location>
        <position position="399"/>
    </location>
    <ligand>
        <name>GTP</name>
        <dbReference type="ChEBI" id="CHEBI:37565"/>
    </ligand>
</feature>
<accession>A0A9P6J6G2</accession>
<keyword evidence="6" id="KW-0564">Palmitate</keyword>
<evidence type="ECO:0000256" key="7">
    <source>
        <dbReference type="ARBA" id="ARBA00023224"/>
    </source>
</evidence>
<evidence type="ECO:0000256" key="2">
    <source>
        <dbReference type="ARBA" id="ARBA00022723"/>
    </source>
</evidence>
<dbReference type="PANTHER" id="PTHR10218">
    <property type="entry name" value="GTP-BINDING PROTEIN ALPHA SUBUNIT"/>
    <property type="match status" value="1"/>
</dbReference>
<keyword evidence="4 10" id="KW-0460">Magnesium</keyword>
<feature type="region of interest" description="Disordered" evidence="11">
    <location>
        <begin position="27"/>
        <end position="51"/>
    </location>
</feature>
<dbReference type="FunFam" id="3.40.50.300:FF:003800">
    <property type="entry name" value="Guanine nucleotide-binding protein G(k) subunit alpha"/>
    <property type="match status" value="1"/>
</dbReference>
<organism evidence="12 13">
    <name type="scientific">Modicella reniformis</name>
    <dbReference type="NCBI Taxonomy" id="1440133"/>
    <lineage>
        <taxon>Eukaryota</taxon>
        <taxon>Fungi</taxon>
        <taxon>Fungi incertae sedis</taxon>
        <taxon>Mucoromycota</taxon>
        <taxon>Mortierellomycotina</taxon>
        <taxon>Mortierellomycetes</taxon>
        <taxon>Mortierellales</taxon>
        <taxon>Mortierellaceae</taxon>
        <taxon>Modicella</taxon>
    </lineage>
</organism>
<feature type="compositionally biased region" description="Low complexity" evidence="11">
    <location>
        <begin position="39"/>
        <end position="51"/>
    </location>
</feature>
<dbReference type="Gene3D" id="1.10.400.10">
    <property type="entry name" value="GI Alpha 1, domain 2-like"/>
    <property type="match status" value="1"/>
</dbReference>
<dbReference type="GO" id="GO:0007188">
    <property type="term" value="P:adenylate cyclase-modulating G protein-coupled receptor signaling pathway"/>
    <property type="evidence" value="ECO:0007669"/>
    <property type="project" value="TreeGrafter"/>
</dbReference>
<keyword evidence="1" id="KW-0519">Myristate</keyword>
<dbReference type="SMART" id="SM00275">
    <property type="entry name" value="G_alpha"/>
    <property type="match status" value="1"/>
</dbReference>
<comment type="caution">
    <text evidence="12">The sequence shown here is derived from an EMBL/GenBank/DDBJ whole genome shotgun (WGS) entry which is preliminary data.</text>
</comment>
<dbReference type="GO" id="GO:0005525">
    <property type="term" value="F:GTP binding"/>
    <property type="evidence" value="ECO:0007669"/>
    <property type="project" value="UniProtKB-KW"/>
</dbReference>
<keyword evidence="5 9" id="KW-0342">GTP-binding</keyword>
<dbReference type="OrthoDB" id="5817230at2759"/>
<dbReference type="AlphaFoldDB" id="A0A9P6J6G2"/>
<dbReference type="Pfam" id="PF00503">
    <property type="entry name" value="G-alpha"/>
    <property type="match status" value="1"/>
</dbReference>
<keyword evidence="2 10" id="KW-0479">Metal-binding</keyword>
<dbReference type="PROSITE" id="PS51882">
    <property type="entry name" value="G_ALPHA"/>
    <property type="match status" value="1"/>
</dbReference>
<proteinExistence type="predicted"/>
<dbReference type="SUPFAM" id="SSF47895">
    <property type="entry name" value="Transducin (alpha subunit), insertion domain"/>
    <property type="match status" value="1"/>
</dbReference>
<evidence type="ECO:0000256" key="5">
    <source>
        <dbReference type="ARBA" id="ARBA00023134"/>
    </source>
</evidence>
<protein>
    <submittedName>
        <fullName evidence="12">Guanine nucleotide-binding protein subunit alpha</fullName>
    </submittedName>
</protein>
<dbReference type="PRINTS" id="PR00318">
    <property type="entry name" value="GPROTEINA"/>
</dbReference>
<feature type="binding site" evidence="10">
    <location>
        <position position="97"/>
    </location>
    <ligand>
        <name>Mg(2+)</name>
        <dbReference type="ChEBI" id="CHEBI:18420"/>
    </ligand>
</feature>
<feature type="binding site" evidence="9">
    <location>
        <begin position="93"/>
        <end position="98"/>
    </location>
    <ligand>
        <name>GTP</name>
        <dbReference type="ChEBI" id="CHEBI:37565"/>
    </ligand>
</feature>
<dbReference type="Gene3D" id="3.40.50.300">
    <property type="entry name" value="P-loop containing nucleotide triphosphate hydrolases"/>
    <property type="match status" value="1"/>
</dbReference>
<evidence type="ECO:0000313" key="12">
    <source>
        <dbReference type="EMBL" id="KAF9961994.1"/>
    </source>
</evidence>